<gene>
    <name evidence="7" type="ORF">GLOTRDRAFT_43584</name>
</gene>
<accession>S7Q5Z1</accession>
<organism evidence="7 8">
    <name type="scientific">Gloeophyllum trabeum (strain ATCC 11539 / FP-39264 / Madison 617)</name>
    <name type="common">Brown rot fungus</name>
    <dbReference type="NCBI Taxonomy" id="670483"/>
    <lineage>
        <taxon>Eukaryota</taxon>
        <taxon>Fungi</taxon>
        <taxon>Dikarya</taxon>
        <taxon>Basidiomycota</taxon>
        <taxon>Agaricomycotina</taxon>
        <taxon>Agaricomycetes</taxon>
        <taxon>Gloeophyllales</taxon>
        <taxon>Gloeophyllaceae</taxon>
        <taxon>Gloeophyllum</taxon>
    </lineage>
</organism>
<dbReference type="InterPro" id="IPR011766">
    <property type="entry name" value="TPP_enzyme_TPP-bd"/>
</dbReference>
<dbReference type="GeneID" id="19306210"/>
<dbReference type="InterPro" id="IPR029035">
    <property type="entry name" value="DHS-like_NAD/FAD-binding_dom"/>
</dbReference>
<dbReference type="STRING" id="670483.S7Q5Z1"/>
<comment type="subcellular location">
    <subcellularLocation>
        <location evidence="1">Mitochondrion</location>
    </subcellularLocation>
</comment>
<sequence>MPGFTTASVFLQTLSRGGVKYAFVNWGSDHPAFLEDLERQRLDTKDPNGDTEPSIVICPNEMVGLSAAQGYTSVTDKPAAVIVHVDVGTQALAGAVHNVDRGRAPVLIFAGASAHSVNGELTGSRNEFVMWLQDVPDQAAIVRQYMRYTGQINSSKNVDKMVMRALQVAQSEPRGPVYLWARREVTEEVVDESVMNRPSEVPKWPIVAPCALSPDVATTIATALLTAKFPLIITSHLTRNNPTAMDPLLELSDLLAIPLFANCPSTINFPYSHPHFAGVSYGTGVFELLHRADVVLIMDSDIPFIELQGNKPPDAARVFVIDRGDVLRTTTGYWHVDAEILARADGRVALQQLVSDLKRLDSERTQSGELGILGGDVVKVRRQDVKDWHDALIQRLDEAELTLPTRSPEAFSSPNVLGALRKTLIAQDLHRDTLVLNEGISNYVEVFNHLRPDAPVSYPDGGMAMLASGAGSLGWALGNAIGACLGECEVRKQGGRGYKCVVAVMGDGSYLFGVPGSAFWIARRYETPFLTIILNNGGWKSPKLSLRGVYPNGLGSGAHPDRLTVGFGPSLPDYSQIAVAASSGWVYGRKIERRDEIEEAIREAVRVVVEEKRCAVLDCVLEGIE</sequence>
<dbReference type="OrthoDB" id="2867507at2759"/>
<dbReference type="PANTHER" id="PTHR18968:SF164">
    <property type="entry name" value="PYRUVATE DECARBOXYLASE"/>
    <property type="match status" value="1"/>
</dbReference>
<dbReference type="InterPro" id="IPR029061">
    <property type="entry name" value="THDP-binding"/>
</dbReference>
<feature type="domain" description="Thiamine pyrophosphate enzyme N-terminal TPP-binding" evidence="6">
    <location>
        <begin position="5"/>
        <end position="133"/>
    </location>
</feature>
<keyword evidence="8" id="KW-1185">Reference proteome</keyword>
<comment type="similarity">
    <text evidence="2">Belongs to the TPP enzyme family.</text>
</comment>
<dbReference type="HOGENOM" id="CLU_013748_4_0_1"/>
<dbReference type="Pfam" id="PF02775">
    <property type="entry name" value="TPP_enzyme_C"/>
    <property type="match status" value="1"/>
</dbReference>
<name>S7Q5Z1_GLOTA</name>
<keyword evidence="4" id="KW-0496">Mitochondrion</keyword>
<dbReference type="Gene3D" id="3.40.50.970">
    <property type="match status" value="2"/>
</dbReference>
<dbReference type="GO" id="GO:0009097">
    <property type="term" value="P:isoleucine biosynthetic process"/>
    <property type="evidence" value="ECO:0007669"/>
    <property type="project" value="TreeGrafter"/>
</dbReference>
<dbReference type="CDD" id="cd07035">
    <property type="entry name" value="TPP_PYR_POX_like"/>
    <property type="match status" value="1"/>
</dbReference>
<dbReference type="Pfam" id="PF02776">
    <property type="entry name" value="TPP_enzyme_N"/>
    <property type="match status" value="1"/>
</dbReference>
<dbReference type="RefSeq" id="XP_007866695.1">
    <property type="nucleotide sequence ID" value="XM_007868504.1"/>
</dbReference>
<protein>
    <submittedName>
        <fullName evidence="7">Thiamin diphosphate-binding protein</fullName>
    </submittedName>
</protein>
<proteinExistence type="inferred from homology"/>
<evidence type="ECO:0000256" key="4">
    <source>
        <dbReference type="ARBA" id="ARBA00023128"/>
    </source>
</evidence>
<evidence type="ECO:0000256" key="1">
    <source>
        <dbReference type="ARBA" id="ARBA00004173"/>
    </source>
</evidence>
<dbReference type="SUPFAM" id="SSF52518">
    <property type="entry name" value="Thiamin diphosphate-binding fold (THDP-binding)"/>
    <property type="match status" value="2"/>
</dbReference>
<dbReference type="GO" id="GO:0003984">
    <property type="term" value="F:acetolactate synthase activity"/>
    <property type="evidence" value="ECO:0007669"/>
    <property type="project" value="TreeGrafter"/>
</dbReference>
<dbReference type="InterPro" id="IPR012001">
    <property type="entry name" value="Thiamin_PyroP_enz_TPP-bd_dom"/>
</dbReference>
<dbReference type="CDD" id="cd02002">
    <property type="entry name" value="TPP_BFDC"/>
    <property type="match status" value="1"/>
</dbReference>
<dbReference type="Gene3D" id="3.40.50.1220">
    <property type="entry name" value="TPP-binding domain"/>
    <property type="match status" value="1"/>
</dbReference>
<dbReference type="GO" id="GO:0030976">
    <property type="term" value="F:thiamine pyrophosphate binding"/>
    <property type="evidence" value="ECO:0007669"/>
    <property type="project" value="InterPro"/>
</dbReference>
<evidence type="ECO:0000259" key="5">
    <source>
        <dbReference type="Pfam" id="PF02775"/>
    </source>
</evidence>
<evidence type="ECO:0000313" key="8">
    <source>
        <dbReference type="Proteomes" id="UP000030669"/>
    </source>
</evidence>
<dbReference type="EMBL" id="KB469303">
    <property type="protein sequence ID" value="EPQ54897.1"/>
    <property type="molecule type" value="Genomic_DNA"/>
</dbReference>
<evidence type="ECO:0000256" key="3">
    <source>
        <dbReference type="ARBA" id="ARBA00023052"/>
    </source>
</evidence>
<dbReference type="GO" id="GO:0050660">
    <property type="term" value="F:flavin adenine dinucleotide binding"/>
    <property type="evidence" value="ECO:0007669"/>
    <property type="project" value="TreeGrafter"/>
</dbReference>
<dbReference type="Proteomes" id="UP000030669">
    <property type="component" value="Unassembled WGS sequence"/>
</dbReference>
<dbReference type="AlphaFoldDB" id="S7Q5Z1"/>
<feature type="domain" description="Thiamine pyrophosphate enzyme TPP-binding" evidence="5">
    <location>
        <begin position="465"/>
        <end position="619"/>
    </location>
</feature>
<dbReference type="PANTHER" id="PTHR18968">
    <property type="entry name" value="THIAMINE PYROPHOSPHATE ENZYMES"/>
    <property type="match status" value="1"/>
</dbReference>
<evidence type="ECO:0000313" key="7">
    <source>
        <dbReference type="EMBL" id="EPQ54897.1"/>
    </source>
</evidence>
<evidence type="ECO:0000256" key="2">
    <source>
        <dbReference type="ARBA" id="ARBA00007812"/>
    </source>
</evidence>
<reference evidence="7 8" key="1">
    <citation type="journal article" date="2012" name="Science">
        <title>The Paleozoic origin of enzymatic lignin decomposition reconstructed from 31 fungal genomes.</title>
        <authorList>
            <person name="Floudas D."/>
            <person name="Binder M."/>
            <person name="Riley R."/>
            <person name="Barry K."/>
            <person name="Blanchette R.A."/>
            <person name="Henrissat B."/>
            <person name="Martinez A.T."/>
            <person name="Otillar R."/>
            <person name="Spatafora J.W."/>
            <person name="Yadav J.S."/>
            <person name="Aerts A."/>
            <person name="Benoit I."/>
            <person name="Boyd A."/>
            <person name="Carlson A."/>
            <person name="Copeland A."/>
            <person name="Coutinho P.M."/>
            <person name="de Vries R.P."/>
            <person name="Ferreira P."/>
            <person name="Findley K."/>
            <person name="Foster B."/>
            <person name="Gaskell J."/>
            <person name="Glotzer D."/>
            <person name="Gorecki P."/>
            <person name="Heitman J."/>
            <person name="Hesse C."/>
            <person name="Hori C."/>
            <person name="Igarashi K."/>
            <person name="Jurgens J.A."/>
            <person name="Kallen N."/>
            <person name="Kersten P."/>
            <person name="Kohler A."/>
            <person name="Kuees U."/>
            <person name="Kumar T.K.A."/>
            <person name="Kuo A."/>
            <person name="LaButti K."/>
            <person name="Larrondo L.F."/>
            <person name="Lindquist E."/>
            <person name="Ling A."/>
            <person name="Lombard V."/>
            <person name="Lucas S."/>
            <person name="Lundell T."/>
            <person name="Martin R."/>
            <person name="McLaughlin D.J."/>
            <person name="Morgenstern I."/>
            <person name="Morin E."/>
            <person name="Murat C."/>
            <person name="Nagy L.G."/>
            <person name="Nolan M."/>
            <person name="Ohm R.A."/>
            <person name="Patyshakuliyeva A."/>
            <person name="Rokas A."/>
            <person name="Ruiz-Duenas F.J."/>
            <person name="Sabat G."/>
            <person name="Salamov A."/>
            <person name="Samejima M."/>
            <person name="Schmutz J."/>
            <person name="Slot J.C."/>
            <person name="St John F."/>
            <person name="Stenlid J."/>
            <person name="Sun H."/>
            <person name="Sun S."/>
            <person name="Syed K."/>
            <person name="Tsang A."/>
            <person name="Wiebenga A."/>
            <person name="Young D."/>
            <person name="Pisabarro A."/>
            <person name="Eastwood D.C."/>
            <person name="Martin F."/>
            <person name="Cullen D."/>
            <person name="Grigoriev I.V."/>
            <person name="Hibbett D.S."/>
        </authorList>
    </citation>
    <scope>NUCLEOTIDE SEQUENCE [LARGE SCALE GENOMIC DNA]</scope>
    <source>
        <strain evidence="7 8">ATCC 11539</strain>
    </source>
</reference>
<dbReference type="OMA" id="WCIEAVS"/>
<dbReference type="KEGG" id="gtr:GLOTRDRAFT_43584"/>
<dbReference type="GO" id="GO:0005739">
    <property type="term" value="C:mitochondrion"/>
    <property type="evidence" value="ECO:0007669"/>
    <property type="project" value="UniProtKB-SubCell"/>
</dbReference>
<dbReference type="InterPro" id="IPR045229">
    <property type="entry name" value="TPP_enz"/>
</dbReference>
<dbReference type="GO" id="GO:0009099">
    <property type="term" value="P:L-valine biosynthetic process"/>
    <property type="evidence" value="ECO:0007669"/>
    <property type="project" value="TreeGrafter"/>
</dbReference>
<evidence type="ECO:0000259" key="6">
    <source>
        <dbReference type="Pfam" id="PF02776"/>
    </source>
</evidence>
<dbReference type="eggNOG" id="KOG1185">
    <property type="taxonomic scope" value="Eukaryota"/>
</dbReference>
<dbReference type="SUPFAM" id="SSF52467">
    <property type="entry name" value="DHS-like NAD/FAD-binding domain"/>
    <property type="match status" value="1"/>
</dbReference>
<keyword evidence="3" id="KW-0786">Thiamine pyrophosphate</keyword>
<dbReference type="GO" id="GO:0005948">
    <property type="term" value="C:acetolactate synthase complex"/>
    <property type="evidence" value="ECO:0007669"/>
    <property type="project" value="TreeGrafter"/>
</dbReference>